<keyword evidence="2" id="KW-0413">Isomerase</keyword>
<dbReference type="EMBL" id="CP002116">
    <property type="protein sequence ID" value="ADK82972.1"/>
    <property type="molecule type" value="Genomic_DNA"/>
</dbReference>
<reference evidence="2 3" key="1">
    <citation type="journal article" date="2010" name="Stand. Genomic Sci.">
        <title>Complete genome sequence of Spirochaeta smaragdinae type strain (SEBR 4228).</title>
        <authorList>
            <person name="Mavromatis K."/>
            <person name="Yasawong M."/>
            <person name="Chertkov O."/>
            <person name="Lapidus A."/>
            <person name="Lucas S."/>
            <person name="Nolan M."/>
            <person name="Del Rio T.G."/>
            <person name="Tice H."/>
            <person name="Cheng J.F."/>
            <person name="Pitluck S."/>
            <person name="Liolios K."/>
            <person name="Ivanova N."/>
            <person name="Tapia R."/>
            <person name="Han C."/>
            <person name="Bruce D."/>
            <person name="Goodwin L."/>
            <person name="Pati A."/>
            <person name="Chen A."/>
            <person name="Palaniappan K."/>
            <person name="Land M."/>
            <person name="Hauser L."/>
            <person name="Chang Y.J."/>
            <person name="Jeffries C.D."/>
            <person name="Detter J.C."/>
            <person name="Rohde M."/>
            <person name="Brambilla E."/>
            <person name="Spring S."/>
            <person name="Goker M."/>
            <person name="Sikorski J."/>
            <person name="Woyke T."/>
            <person name="Bristow J."/>
            <person name="Eisen J.A."/>
            <person name="Markowitz V."/>
            <person name="Hugenholtz P."/>
            <person name="Klenk H.P."/>
            <person name="Kyrpides N.C."/>
        </authorList>
    </citation>
    <scope>NUCLEOTIDE SEQUENCE [LARGE SCALE GENOMIC DNA]</scope>
    <source>
        <strain evidence="3">DSM 11293 / JCM 15392 / SEBR 4228</strain>
    </source>
</reference>
<dbReference type="GO" id="GO:0019509">
    <property type="term" value="P:L-methionine salvage from methylthioadenosine"/>
    <property type="evidence" value="ECO:0007669"/>
    <property type="project" value="TreeGrafter"/>
</dbReference>
<dbReference type="Gene3D" id="1.20.120.420">
    <property type="entry name" value="translation initiation factor eif-2b, domain 1"/>
    <property type="match status" value="1"/>
</dbReference>
<dbReference type="InterPro" id="IPR037171">
    <property type="entry name" value="NagB/RpiA_transferase-like"/>
</dbReference>
<dbReference type="HOGENOM" id="CLU_016218_2_0_12"/>
<dbReference type="eggNOG" id="COG0182">
    <property type="taxonomic scope" value="Bacteria"/>
</dbReference>
<accession>E1R903</accession>
<evidence type="ECO:0000313" key="3">
    <source>
        <dbReference type="Proteomes" id="UP000002318"/>
    </source>
</evidence>
<proteinExistence type="inferred from homology"/>
<dbReference type="KEGG" id="ssm:Spirs_3887"/>
<comment type="similarity">
    <text evidence="1">Belongs to the eIF-2B alpha/beta/delta subunits family.</text>
</comment>
<dbReference type="Pfam" id="PF01008">
    <property type="entry name" value="IF-2B"/>
    <property type="match status" value="1"/>
</dbReference>
<protein>
    <submittedName>
        <fullName evidence="2">EIF-2B alpha/beta/delta-related uncharacterized protein</fullName>
        <ecNumber evidence="2">5.3.1.23</ecNumber>
    </submittedName>
</protein>
<dbReference type="InterPro" id="IPR027363">
    <property type="entry name" value="M1Pi_N"/>
</dbReference>
<organism evidence="2 3">
    <name type="scientific">Sediminispirochaeta smaragdinae (strain DSM 11293 / JCM 15392 / SEBR 4228)</name>
    <name type="common">Spirochaeta smaragdinae</name>
    <dbReference type="NCBI Taxonomy" id="573413"/>
    <lineage>
        <taxon>Bacteria</taxon>
        <taxon>Pseudomonadati</taxon>
        <taxon>Spirochaetota</taxon>
        <taxon>Spirochaetia</taxon>
        <taxon>Spirochaetales</taxon>
        <taxon>Spirochaetaceae</taxon>
        <taxon>Sediminispirochaeta</taxon>
    </lineage>
</organism>
<gene>
    <name evidence="2" type="ordered locus">Spirs_3887</name>
</gene>
<evidence type="ECO:0000313" key="2">
    <source>
        <dbReference type="EMBL" id="ADK82972.1"/>
    </source>
</evidence>
<dbReference type="SUPFAM" id="SSF100950">
    <property type="entry name" value="NagB/RpiA/CoA transferase-like"/>
    <property type="match status" value="1"/>
</dbReference>
<dbReference type="RefSeq" id="WP_013256431.1">
    <property type="nucleotide sequence ID" value="NC_014364.1"/>
</dbReference>
<evidence type="ECO:0000256" key="1">
    <source>
        <dbReference type="RuleBase" id="RU003814"/>
    </source>
</evidence>
<dbReference type="AlphaFoldDB" id="E1R903"/>
<dbReference type="EC" id="5.3.1.23" evidence="2"/>
<name>E1R903_SEDSS</name>
<dbReference type="GO" id="GO:0046523">
    <property type="term" value="F:S-methyl-5-thioribose-1-phosphate isomerase activity"/>
    <property type="evidence" value="ECO:0007669"/>
    <property type="project" value="UniProtKB-EC"/>
</dbReference>
<dbReference type="PANTHER" id="PTHR43475">
    <property type="entry name" value="METHYLTHIORIBOSE-1-PHOSPHATE ISOMERASE"/>
    <property type="match status" value="1"/>
</dbReference>
<dbReference type="Gene3D" id="3.40.50.10470">
    <property type="entry name" value="Translation initiation factor eif-2b, domain 2"/>
    <property type="match status" value="1"/>
</dbReference>
<dbReference type="InterPro" id="IPR000649">
    <property type="entry name" value="IF-2B-related"/>
</dbReference>
<dbReference type="InterPro" id="IPR042529">
    <property type="entry name" value="IF_2B-like_C"/>
</dbReference>
<dbReference type="STRING" id="573413.Spirs_3887"/>
<sequence length="349" mass="38788">MRHLSDYMPFILKKENIARIEGDEVLIGNRSLYPFEKSFFRCRETEDVAWAIEKMVTQGGGPVRAAMQAMLLLAKRMDEGRLPRDPARFAQAKERLEKTRPTNTTMARVLELMVSAIQESLGKGACCGERAGAFIATYESRYEERAFAMADIGSSLIDDGDGVLTMCFAETSFILTIALAMEQGKRIKVYTPETRPYLQGARLTAPCLEEIGADVTLITDNMPAYLMSQGKIQKYMTAVDIAVSDGWVANKIGTYQNAISAAFHGIPYFPFSGDPDMRKVGRDSIIIERRDPEEVKHLRGLATTTDTMKAYYPAFDIVPPHLIAGIITPKGLISPYLLKRVYGEGESAL</sequence>
<dbReference type="Proteomes" id="UP000002318">
    <property type="component" value="Chromosome"/>
</dbReference>
<dbReference type="PANTHER" id="PTHR43475:SF1">
    <property type="entry name" value="METHYLTHIORIBOSE-1-PHOSPHATE ISOMERASE"/>
    <property type="match status" value="1"/>
</dbReference>
<dbReference type="OrthoDB" id="9803436at2"/>
<keyword evidence="3" id="KW-1185">Reference proteome</keyword>